<evidence type="ECO:0000256" key="2">
    <source>
        <dbReference type="ARBA" id="ARBA00022898"/>
    </source>
</evidence>
<dbReference type="GO" id="GO:0008836">
    <property type="term" value="F:diaminopimelate decarboxylase activity"/>
    <property type="evidence" value="ECO:0007669"/>
    <property type="project" value="TreeGrafter"/>
</dbReference>
<dbReference type="InterPro" id="IPR000183">
    <property type="entry name" value="Orn/DAP/Arg_de-COase"/>
</dbReference>
<dbReference type="Pfam" id="PF02784">
    <property type="entry name" value="Orn_Arg_deC_N"/>
    <property type="match status" value="1"/>
</dbReference>
<dbReference type="PROSITE" id="PS00879">
    <property type="entry name" value="ODR_DC_2_2"/>
    <property type="match status" value="1"/>
</dbReference>
<dbReference type="InterPro" id="IPR022657">
    <property type="entry name" value="De-COase2_CS"/>
</dbReference>
<sequence>MMSQLDWKFDFNNLVKEFGNPFYLYDELKIEQIVNKFKMITYKSTSIHFATMSNNTPKILQILKKLGVKLFVNSPKHLIIGLDAGFSTEEIVFTSTNLSENDMKYAIASNVKLNVDSLGQLDMYGRLNPGGSVGLRINLDKLSHFPESHVGVYIGPKSRIGIFESELDKAFSIAQKYNLKLRGVHVYLGTNIQEHQIFLEGAEEVFRIAKRFPDLRYIDLGGGFPVKVRPEETEFNFKAFGEAISKRMEKFCDEFGREIELIFEPGRYMLSDAAVFVTTVTDIKNRADRTYIGVDSSIDIFPRPLYYDVYTEAYHPVFVSGKNEVLTDKYIDICGSTTYSRDYLARDRYLPKIEIGDILVFEKAGAYCCSAFSEFLGRPHPLELLINSENNVKIVRKSEDIISPDKIASIYDIKY</sequence>
<evidence type="ECO:0000313" key="7">
    <source>
        <dbReference type="Proteomes" id="UP000013523"/>
    </source>
</evidence>
<dbReference type="AlphaFoldDB" id="R4K4M2"/>
<dbReference type="GO" id="GO:0009089">
    <property type="term" value="P:lysine biosynthetic process via diaminopimelate"/>
    <property type="evidence" value="ECO:0007669"/>
    <property type="project" value="TreeGrafter"/>
</dbReference>
<dbReference type="SUPFAM" id="SSF51419">
    <property type="entry name" value="PLP-binding barrel"/>
    <property type="match status" value="1"/>
</dbReference>
<protein>
    <submittedName>
        <fullName evidence="6">Diaminopimelate decarboxylase</fullName>
    </submittedName>
</protein>
<dbReference type="InterPro" id="IPR022644">
    <property type="entry name" value="De-COase2_N"/>
</dbReference>
<dbReference type="InterPro" id="IPR022643">
    <property type="entry name" value="De-COase2_C"/>
</dbReference>
<evidence type="ECO:0000259" key="5">
    <source>
        <dbReference type="Pfam" id="PF02784"/>
    </source>
</evidence>
<dbReference type="STRING" id="86416.Clopa_1756"/>
<comment type="similarity">
    <text evidence="3">Belongs to the Orn/Lys/Arg decarboxylase class-II family.</text>
</comment>
<dbReference type="eggNOG" id="COG0019">
    <property type="taxonomic scope" value="Bacteria"/>
</dbReference>
<dbReference type="PANTHER" id="PTHR43727">
    <property type="entry name" value="DIAMINOPIMELATE DECARBOXYLASE"/>
    <property type="match status" value="1"/>
</dbReference>
<dbReference type="Proteomes" id="UP000013523">
    <property type="component" value="Chromosome"/>
</dbReference>
<gene>
    <name evidence="6" type="ORF">Clopa_1756</name>
</gene>
<dbReference type="PANTHER" id="PTHR43727:SF2">
    <property type="entry name" value="GROUP IV DECARBOXYLASE"/>
    <property type="match status" value="1"/>
</dbReference>
<dbReference type="EMBL" id="CP003261">
    <property type="protein sequence ID" value="AGK96671.1"/>
    <property type="molecule type" value="Genomic_DNA"/>
</dbReference>
<comment type="cofactor">
    <cofactor evidence="1">
        <name>pyridoxal 5'-phosphate</name>
        <dbReference type="ChEBI" id="CHEBI:597326"/>
    </cofactor>
</comment>
<dbReference type="SUPFAM" id="SSF50621">
    <property type="entry name" value="Alanine racemase C-terminal domain-like"/>
    <property type="match status" value="1"/>
</dbReference>
<organism evidence="6 7">
    <name type="scientific">Clostridium pasteurianum BC1</name>
    <dbReference type="NCBI Taxonomy" id="86416"/>
    <lineage>
        <taxon>Bacteria</taxon>
        <taxon>Bacillati</taxon>
        <taxon>Bacillota</taxon>
        <taxon>Clostridia</taxon>
        <taxon>Eubacteriales</taxon>
        <taxon>Clostridiaceae</taxon>
        <taxon>Clostridium</taxon>
    </lineage>
</organism>
<dbReference type="HOGENOM" id="CLU_026444_0_2_9"/>
<dbReference type="Gene3D" id="2.40.37.10">
    <property type="entry name" value="Lyase, Ornithine Decarboxylase, Chain A, domain 1"/>
    <property type="match status" value="1"/>
</dbReference>
<reference evidence="6 7" key="1">
    <citation type="submission" date="2012-01" db="EMBL/GenBank/DDBJ databases">
        <title>Complete sequence of chromosome of Clostridium pasteurianum BC1.</title>
        <authorList>
            <consortium name="US DOE Joint Genome Institute"/>
            <person name="Lucas S."/>
            <person name="Han J."/>
            <person name="Lapidus A."/>
            <person name="Cheng J.-F."/>
            <person name="Goodwin L."/>
            <person name="Pitluck S."/>
            <person name="Peters L."/>
            <person name="Mikhailova N."/>
            <person name="Teshima H."/>
            <person name="Detter J.C."/>
            <person name="Han C."/>
            <person name="Tapia R."/>
            <person name="Land M."/>
            <person name="Hauser L."/>
            <person name="Kyrpides N."/>
            <person name="Ivanova N."/>
            <person name="Pagani I."/>
            <person name="Dunn J."/>
            <person name="Taghavi S."/>
            <person name="Francis A."/>
            <person name="van der Lelie D."/>
            <person name="Woyke T."/>
        </authorList>
    </citation>
    <scope>NUCLEOTIDE SEQUENCE [LARGE SCALE GENOMIC DNA]</scope>
    <source>
        <strain evidence="6 7">BC1</strain>
    </source>
</reference>
<dbReference type="Gene3D" id="3.20.20.10">
    <property type="entry name" value="Alanine racemase"/>
    <property type="match status" value="1"/>
</dbReference>
<evidence type="ECO:0000313" key="6">
    <source>
        <dbReference type="EMBL" id="AGK96671.1"/>
    </source>
</evidence>
<dbReference type="InterPro" id="IPR009006">
    <property type="entry name" value="Ala_racemase/Decarboxylase_C"/>
</dbReference>
<feature type="domain" description="Orn/DAP/Arg decarboxylase 2 C-terminal" evidence="4">
    <location>
        <begin position="23"/>
        <end position="365"/>
    </location>
</feature>
<keyword evidence="7" id="KW-1185">Reference proteome</keyword>
<feature type="domain" description="Orn/DAP/Arg decarboxylase 2 N-terminal" evidence="5">
    <location>
        <begin position="42"/>
        <end position="269"/>
    </location>
</feature>
<accession>R4K4M2</accession>
<dbReference type="KEGG" id="cpas:Clopa_1756"/>
<proteinExistence type="inferred from homology"/>
<dbReference type="OrthoDB" id="9802241at2"/>
<dbReference type="InterPro" id="IPR029066">
    <property type="entry name" value="PLP-binding_barrel"/>
</dbReference>
<keyword evidence="2" id="KW-0663">Pyridoxal phosphate</keyword>
<dbReference type="Pfam" id="PF00278">
    <property type="entry name" value="Orn_DAP_Arg_deC"/>
    <property type="match status" value="1"/>
</dbReference>
<dbReference type="PRINTS" id="PR01179">
    <property type="entry name" value="ODADCRBXLASE"/>
</dbReference>
<evidence type="ECO:0000256" key="3">
    <source>
        <dbReference type="RuleBase" id="RU003737"/>
    </source>
</evidence>
<evidence type="ECO:0000259" key="4">
    <source>
        <dbReference type="Pfam" id="PF00278"/>
    </source>
</evidence>
<name>R4K4M2_CLOPA</name>
<dbReference type="PATRIC" id="fig|86416.3.peg.1733"/>
<evidence type="ECO:0000256" key="1">
    <source>
        <dbReference type="ARBA" id="ARBA00001933"/>
    </source>
</evidence>